<dbReference type="AlphaFoldDB" id="A0A4C1TH63"/>
<sequence>MRCSRTAEFNCCQLLSSIVGSRGSSLRANSQVKSKGLCFARPLHSSIVATVVPTALASDPTFGEKSSSNSQYRAFTEVENRFLLSPIFATATVMIERQSKSTRMHSYQPVSSHYSQQSGYVRSSKGHKLHSPFLVI</sequence>
<comment type="caution">
    <text evidence="1">The sequence shown here is derived from an EMBL/GenBank/DDBJ whole genome shotgun (WGS) entry which is preliminary data.</text>
</comment>
<organism evidence="1 2">
    <name type="scientific">Eumeta variegata</name>
    <name type="common">Bagworm moth</name>
    <name type="synonym">Eumeta japonica</name>
    <dbReference type="NCBI Taxonomy" id="151549"/>
    <lineage>
        <taxon>Eukaryota</taxon>
        <taxon>Metazoa</taxon>
        <taxon>Ecdysozoa</taxon>
        <taxon>Arthropoda</taxon>
        <taxon>Hexapoda</taxon>
        <taxon>Insecta</taxon>
        <taxon>Pterygota</taxon>
        <taxon>Neoptera</taxon>
        <taxon>Endopterygota</taxon>
        <taxon>Lepidoptera</taxon>
        <taxon>Glossata</taxon>
        <taxon>Ditrysia</taxon>
        <taxon>Tineoidea</taxon>
        <taxon>Psychidae</taxon>
        <taxon>Oiketicinae</taxon>
        <taxon>Eumeta</taxon>
    </lineage>
</organism>
<evidence type="ECO:0000313" key="2">
    <source>
        <dbReference type="Proteomes" id="UP000299102"/>
    </source>
</evidence>
<name>A0A4C1TH63_EUMVA</name>
<reference evidence="1 2" key="1">
    <citation type="journal article" date="2019" name="Commun. Biol.">
        <title>The bagworm genome reveals a unique fibroin gene that provides high tensile strength.</title>
        <authorList>
            <person name="Kono N."/>
            <person name="Nakamura H."/>
            <person name="Ohtoshi R."/>
            <person name="Tomita M."/>
            <person name="Numata K."/>
            <person name="Arakawa K."/>
        </authorList>
    </citation>
    <scope>NUCLEOTIDE SEQUENCE [LARGE SCALE GENOMIC DNA]</scope>
</reference>
<dbReference type="Proteomes" id="UP000299102">
    <property type="component" value="Unassembled WGS sequence"/>
</dbReference>
<keyword evidence="2" id="KW-1185">Reference proteome</keyword>
<proteinExistence type="predicted"/>
<protein>
    <submittedName>
        <fullName evidence="1">Uncharacterized protein</fullName>
    </submittedName>
</protein>
<evidence type="ECO:0000313" key="1">
    <source>
        <dbReference type="EMBL" id="GBP12757.1"/>
    </source>
</evidence>
<dbReference type="EMBL" id="BGZK01005152">
    <property type="protein sequence ID" value="GBP12757.1"/>
    <property type="molecule type" value="Genomic_DNA"/>
</dbReference>
<accession>A0A4C1TH63</accession>
<gene>
    <name evidence="1" type="ORF">EVAR_72313_1</name>
</gene>